<proteinExistence type="predicted"/>
<dbReference type="Proteomes" id="UP000266005">
    <property type="component" value="Unassembled WGS sequence"/>
</dbReference>
<evidence type="ECO:0000313" key="2">
    <source>
        <dbReference type="EMBL" id="RIJ42634.1"/>
    </source>
</evidence>
<reference evidence="3" key="1">
    <citation type="submission" date="2018-08" db="EMBL/GenBank/DDBJ databases">
        <title>Mucilaginibacter sp. MYSH2.</title>
        <authorList>
            <person name="Seo T."/>
        </authorList>
    </citation>
    <scope>NUCLEOTIDE SEQUENCE [LARGE SCALE GENOMIC DNA]</scope>
    <source>
        <strain evidence="3">KIRAN</strain>
    </source>
</reference>
<keyword evidence="1" id="KW-0812">Transmembrane</keyword>
<comment type="caution">
    <text evidence="2">The sequence shown here is derived from an EMBL/GenBank/DDBJ whole genome shotgun (WGS) entry which is preliminary data.</text>
</comment>
<sequence>METVVRTHTLNESDKYKLKQQLTECIAGYLVLGIVMQIITLAVLAAIMSLKASPFNTFFTAGILFSLSILGFLIFLLWMVRPYLRDLRNGTKLVLEEKITDKKTETNWGWHGNPAAAATSQPKITSHTLYFETFSLSVSEEAFKLFKAGEKVCISFAAKSNAFLGIEKA</sequence>
<keyword evidence="1" id="KW-1133">Transmembrane helix</keyword>
<accession>A0A399SHX3</accession>
<organism evidence="2 3">
    <name type="scientific">Pontibacter oryzae</name>
    <dbReference type="NCBI Taxonomy" id="2304593"/>
    <lineage>
        <taxon>Bacteria</taxon>
        <taxon>Pseudomonadati</taxon>
        <taxon>Bacteroidota</taxon>
        <taxon>Cytophagia</taxon>
        <taxon>Cytophagales</taxon>
        <taxon>Hymenobacteraceae</taxon>
        <taxon>Pontibacter</taxon>
    </lineage>
</organism>
<evidence type="ECO:0000313" key="3">
    <source>
        <dbReference type="Proteomes" id="UP000266005"/>
    </source>
</evidence>
<keyword evidence="1" id="KW-0472">Membrane</keyword>
<keyword evidence="3" id="KW-1185">Reference proteome</keyword>
<name>A0A399SHX3_9BACT</name>
<protein>
    <submittedName>
        <fullName evidence="2">Uncharacterized protein</fullName>
    </submittedName>
</protein>
<dbReference type="AlphaFoldDB" id="A0A399SHX3"/>
<evidence type="ECO:0000256" key="1">
    <source>
        <dbReference type="SAM" id="Phobius"/>
    </source>
</evidence>
<gene>
    <name evidence="2" type="ORF">D1627_01905</name>
</gene>
<feature type="transmembrane region" description="Helical" evidence="1">
    <location>
        <begin position="26"/>
        <end position="47"/>
    </location>
</feature>
<dbReference type="EMBL" id="QWGE01000001">
    <property type="protein sequence ID" value="RIJ42634.1"/>
    <property type="molecule type" value="Genomic_DNA"/>
</dbReference>
<feature type="transmembrane region" description="Helical" evidence="1">
    <location>
        <begin position="59"/>
        <end position="80"/>
    </location>
</feature>